<evidence type="ECO:0000256" key="2">
    <source>
        <dbReference type="ARBA" id="ARBA00004651"/>
    </source>
</evidence>
<feature type="domain" description="Histidine kinase" evidence="16">
    <location>
        <begin position="552"/>
        <end position="772"/>
    </location>
</feature>
<dbReference type="SUPFAM" id="SSF47384">
    <property type="entry name" value="Homodimeric domain of signal transducing histidine kinase"/>
    <property type="match status" value="1"/>
</dbReference>
<comment type="catalytic activity">
    <reaction evidence="1">
        <text>ATP + protein L-histidine = ADP + protein N-phospho-L-histidine.</text>
        <dbReference type="EC" id="2.7.13.3"/>
    </reaction>
</comment>
<evidence type="ECO:0000256" key="8">
    <source>
        <dbReference type="ARBA" id="ARBA00022741"/>
    </source>
</evidence>
<dbReference type="AlphaFoldDB" id="A0A075MNY4"/>
<evidence type="ECO:0000256" key="15">
    <source>
        <dbReference type="SAM" id="Phobius"/>
    </source>
</evidence>
<evidence type="ECO:0000256" key="9">
    <source>
        <dbReference type="ARBA" id="ARBA00022777"/>
    </source>
</evidence>
<dbReference type="SUPFAM" id="SSF55785">
    <property type="entry name" value="PYP-like sensor domain (PAS domain)"/>
    <property type="match status" value="1"/>
</dbReference>
<dbReference type="Gene3D" id="3.30.565.10">
    <property type="entry name" value="Histidine kinase-like ATPase, C-terminal domain"/>
    <property type="match status" value="1"/>
</dbReference>
<dbReference type="GO" id="GO:0030295">
    <property type="term" value="F:protein kinase activator activity"/>
    <property type="evidence" value="ECO:0007669"/>
    <property type="project" value="TreeGrafter"/>
</dbReference>
<evidence type="ECO:0000259" key="19">
    <source>
        <dbReference type="PROSITE" id="PS50885"/>
    </source>
</evidence>
<dbReference type="SUPFAM" id="SSF158472">
    <property type="entry name" value="HAMP domain-like"/>
    <property type="match status" value="1"/>
</dbReference>
<dbReference type="SMART" id="SM00387">
    <property type="entry name" value="HATPase_c"/>
    <property type="match status" value="1"/>
</dbReference>
<evidence type="ECO:0000256" key="1">
    <source>
        <dbReference type="ARBA" id="ARBA00000085"/>
    </source>
</evidence>
<dbReference type="GO" id="GO:0005886">
    <property type="term" value="C:plasma membrane"/>
    <property type="evidence" value="ECO:0007669"/>
    <property type="project" value="UniProtKB-SubCell"/>
</dbReference>
<keyword evidence="6" id="KW-0808">Transferase</keyword>
<evidence type="ECO:0000256" key="3">
    <source>
        <dbReference type="ARBA" id="ARBA00012438"/>
    </source>
</evidence>
<evidence type="ECO:0000313" key="21">
    <source>
        <dbReference type="Proteomes" id="UP000028194"/>
    </source>
</evidence>
<evidence type="ECO:0000313" key="20">
    <source>
        <dbReference type="EMBL" id="AIF82928.1"/>
    </source>
</evidence>
<dbReference type="PRINTS" id="PR00344">
    <property type="entry name" value="BCTRLSENSOR"/>
</dbReference>
<dbReference type="eggNOG" id="arCOG02363">
    <property type="taxonomic scope" value="Archaea"/>
</dbReference>
<evidence type="ECO:0000259" key="17">
    <source>
        <dbReference type="PROSITE" id="PS50112"/>
    </source>
</evidence>
<evidence type="ECO:0000256" key="12">
    <source>
        <dbReference type="ARBA" id="ARBA00023012"/>
    </source>
</evidence>
<dbReference type="InterPro" id="IPR003660">
    <property type="entry name" value="HAMP_dom"/>
</dbReference>
<feature type="domain" description="HAMP" evidence="19">
    <location>
        <begin position="325"/>
        <end position="377"/>
    </location>
</feature>
<dbReference type="InterPro" id="IPR050351">
    <property type="entry name" value="BphY/WalK/GraS-like"/>
</dbReference>
<dbReference type="HOGENOM" id="CLU_359285_0_0_2"/>
<evidence type="ECO:0000259" key="18">
    <source>
        <dbReference type="PROSITE" id="PS50113"/>
    </source>
</evidence>
<dbReference type="InterPro" id="IPR004358">
    <property type="entry name" value="Sig_transdc_His_kin-like_C"/>
</dbReference>
<evidence type="ECO:0000256" key="6">
    <source>
        <dbReference type="ARBA" id="ARBA00022679"/>
    </source>
</evidence>
<dbReference type="SMART" id="SM00091">
    <property type="entry name" value="PAS"/>
    <property type="match status" value="1"/>
</dbReference>
<gene>
    <name evidence="20" type="ORF">NTE_00852</name>
</gene>
<dbReference type="InterPro" id="IPR033479">
    <property type="entry name" value="dCache_1"/>
</dbReference>
<keyword evidence="5" id="KW-0597">Phosphoprotein</keyword>
<dbReference type="SUPFAM" id="SSF55874">
    <property type="entry name" value="ATPase domain of HSP90 chaperone/DNA topoisomerase II/histidine kinase"/>
    <property type="match status" value="1"/>
</dbReference>
<dbReference type="GO" id="GO:0000155">
    <property type="term" value="F:phosphorelay sensor kinase activity"/>
    <property type="evidence" value="ECO:0007669"/>
    <property type="project" value="InterPro"/>
</dbReference>
<keyword evidence="7 15" id="KW-0812">Transmembrane</keyword>
<dbReference type="SMART" id="SM00086">
    <property type="entry name" value="PAC"/>
    <property type="match status" value="1"/>
</dbReference>
<dbReference type="PANTHER" id="PTHR42878">
    <property type="entry name" value="TWO-COMPONENT HISTIDINE KINASE"/>
    <property type="match status" value="1"/>
</dbReference>
<dbReference type="Pfam" id="PF13426">
    <property type="entry name" value="PAS_9"/>
    <property type="match status" value="1"/>
</dbReference>
<dbReference type="InterPro" id="IPR036097">
    <property type="entry name" value="HisK_dim/P_sf"/>
</dbReference>
<protein>
    <recommendedName>
        <fullName evidence="3">histidine kinase</fullName>
        <ecNumber evidence="3">2.7.13.3</ecNumber>
    </recommendedName>
</protein>
<dbReference type="Pfam" id="PF00512">
    <property type="entry name" value="HisKA"/>
    <property type="match status" value="1"/>
</dbReference>
<feature type="domain" description="PAS" evidence="17">
    <location>
        <begin position="386"/>
        <end position="444"/>
    </location>
</feature>
<feature type="transmembrane region" description="Helical" evidence="15">
    <location>
        <begin position="304"/>
        <end position="323"/>
    </location>
</feature>
<dbReference type="SMART" id="SM00304">
    <property type="entry name" value="HAMP"/>
    <property type="match status" value="1"/>
</dbReference>
<dbReference type="KEGG" id="nev:NTE_00852"/>
<evidence type="ECO:0000256" key="14">
    <source>
        <dbReference type="SAM" id="Coils"/>
    </source>
</evidence>
<name>A0A075MNY4_9ARCH</name>
<evidence type="ECO:0000256" key="13">
    <source>
        <dbReference type="ARBA" id="ARBA00023136"/>
    </source>
</evidence>
<proteinExistence type="predicted"/>
<feature type="domain" description="PAC" evidence="18">
    <location>
        <begin position="459"/>
        <end position="513"/>
    </location>
</feature>
<dbReference type="EC" id="2.7.13.3" evidence="3"/>
<evidence type="ECO:0000256" key="10">
    <source>
        <dbReference type="ARBA" id="ARBA00022840"/>
    </source>
</evidence>
<organism evidence="20 21">
    <name type="scientific">Candidatus Nitrososphaera evergladensis SR1</name>
    <dbReference type="NCBI Taxonomy" id="1459636"/>
    <lineage>
        <taxon>Archaea</taxon>
        <taxon>Nitrososphaerota</taxon>
        <taxon>Nitrososphaeria</taxon>
        <taxon>Nitrososphaerales</taxon>
        <taxon>Nitrososphaeraceae</taxon>
        <taxon>Nitrososphaera</taxon>
    </lineage>
</organism>
<dbReference type="InterPro" id="IPR000014">
    <property type="entry name" value="PAS"/>
</dbReference>
<dbReference type="GeneID" id="41596695"/>
<keyword evidence="12" id="KW-0902">Two-component regulatory system</keyword>
<keyword evidence="13 15" id="KW-0472">Membrane</keyword>
<dbReference type="PROSITE" id="PS50109">
    <property type="entry name" value="HIS_KIN"/>
    <property type="match status" value="1"/>
</dbReference>
<dbReference type="GO" id="GO:0000156">
    <property type="term" value="F:phosphorelay response regulator activity"/>
    <property type="evidence" value="ECO:0007669"/>
    <property type="project" value="TreeGrafter"/>
</dbReference>
<dbReference type="InterPro" id="IPR003661">
    <property type="entry name" value="HisK_dim/P_dom"/>
</dbReference>
<keyword evidence="4" id="KW-1003">Cell membrane</keyword>
<keyword evidence="14" id="KW-0175">Coiled coil</keyword>
<evidence type="ECO:0000256" key="4">
    <source>
        <dbReference type="ARBA" id="ARBA00022475"/>
    </source>
</evidence>
<accession>A0A075MNY4</accession>
<dbReference type="InterPro" id="IPR003594">
    <property type="entry name" value="HATPase_dom"/>
</dbReference>
<evidence type="ECO:0000256" key="5">
    <source>
        <dbReference type="ARBA" id="ARBA00022553"/>
    </source>
</evidence>
<keyword evidence="21" id="KW-1185">Reference proteome</keyword>
<dbReference type="GO" id="GO:0005524">
    <property type="term" value="F:ATP binding"/>
    <property type="evidence" value="ECO:0007669"/>
    <property type="project" value="UniProtKB-KW"/>
</dbReference>
<dbReference type="CDD" id="cd06225">
    <property type="entry name" value="HAMP"/>
    <property type="match status" value="1"/>
</dbReference>
<evidence type="ECO:0000256" key="11">
    <source>
        <dbReference type="ARBA" id="ARBA00022989"/>
    </source>
</evidence>
<sequence length="779" mass="86979">MHQPVFLSIRSKITFVSLFLAITTLFAVALISFISADNQLRERVSDQLISESTGRGAAIRSLIDTRIEQIRLMSTNSALQNAIAELNQNGSAASSQRMQQYRDDFTAGVESFRQVVGTPAGLENVKVMGIDGRVLFSSDRSEEGADLSHDRRFLRGVNESFLEFDQVNGQRKTIVTVPIYKNGQIGTAPAIGVMMATMDTAKFDEILLNRKGLGETGEVYLVNANRTLISESRFIENAAFRTTVNTLAVNKCFDEGAEIFAVYPDYRNIPIVGSSYCARDLGFVLLAEIDEAEIFQPVTQLRDAILIAGVIITGVVVTIALYVSKTISRPITRLRDAADKITKGDYTHRVGVESGDEIGRLAEQFDMMRKSVLETNMNLNRLVRDRTKELTDMTNALDATAIVAVTDRDGTITKVNSRFAEISKYSEQELIGQNHRILKSGYHPPAFFENMWKTITSGQIWEGEIKNRAKDGSFYWVKTTIVPFLGDDGQPKQYIAIHSDITNLKNTEERLNEALARDRANAEIIKMQVEELNVTNKELRRKDKLKDEFLSMASHELKTPLTPIIGWCDALKSNTILGKLSGEQRAAVDTIEKNAVKLEKMVSDMLDAQKLELNEFKFNIGEVDVDRVIKNVERDLEFVMKENNIEFAVNAQPGLKLRSDETRIIQVLNALLYNSVDFVPKVGGRIELTAEARDGDIVFGVRDNGPGIPKDKQRFLFKKFYQVDTSLKRKHGGTGLGLAISKGIVTGLGGQIWVDTEEGKGSSFYFSLPRETKNENPHN</sequence>
<dbReference type="PROSITE" id="PS50885">
    <property type="entry name" value="HAMP"/>
    <property type="match status" value="1"/>
</dbReference>
<evidence type="ECO:0000256" key="7">
    <source>
        <dbReference type="ARBA" id="ARBA00022692"/>
    </source>
</evidence>
<dbReference type="OrthoDB" id="342253at2157"/>
<dbReference type="PROSITE" id="PS50112">
    <property type="entry name" value="PAS"/>
    <property type="match status" value="1"/>
</dbReference>
<dbReference type="Gene3D" id="1.10.287.130">
    <property type="match status" value="1"/>
</dbReference>
<dbReference type="Pfam" id="PF02518">
    <property type="entry name" value="HATPase_c"/>
    <property type="match status" value="1"/>
</dbReference>
<dbReference type="RefSeq" id="WP_148699798.1">
    <property type="nucleotide sequence ID" value="NZ_CP007174.1"/>
</dbReference>
<dbReference type="InterPro" id="IPR000700">
    <property type="entry name" value="PAS-assoc_C"/>
</dbReference>
<dbReference type="PANTHER" id="PTHR42878:SF7">
    <property type="entry name" value="SENSOR HISTIDINE KINASE GLRK"/>
    <property type="match status" value="1"/>
</dbReference>
<dbReference type="NCBIfam" id="TIGR00229">
    <property type="entry name" value="sensory_box"/>
    <property type="match status" value="1"/>
</dbReference>
<keyword evidence="10" id="KW-0067">ATP-binding</keyword>
<reference evidence="20 21" key="1">
    <citation type="journal article" date="2014" name="PLoS ONE">
        <title>Genome Sequence of Candidatus Nitrososphaera evergladensis from Group I.1b Enriched from Everglades Soil Reveals Novel Genomic Features of the Ammonia-Oxidizing Archaea.</title>
        <authorList>
            <person name="Zhalnina K.V."/>
            <person name="Dias R."/>
            <person name="Leonard M.T."/>
            <person name="Dorr de Quadros P."/>
            <person name="Camargo F.A."/>
            <person name="Drew J.C."/>
            <person name="Farmerie W.G."/>
            <person name="Daroub S.H."/>
            <person name="Triplett E.W."/>
        </authorList>
    </citation>
    <scope>NUCLEOTIDE SEQUENCE [LARGE SCALE GENOMIC DNA]</scope>
    <source>
        <strain evidence="20 21">SR1</strain>
    </source>
</reference>
<dbReference type="InterPro" id="IPR036890">
    <property type="entry name" value="HATPase_C_sf"/>
</dbReference>
<keyword evidence="9" id="KW-0418">Kinase</keyword>
<dbReference type="Proteomes" id="UP000028194">
    <property type="component" value="Chromosome"/>
</dbReference>
<comment type="subcellular location">
    <subcellularLocation>
        <location evidence="2">Cell membrane</location>
        <topology evidence="2">Multi-pass membrane protein</topology>
    </subcellularLocation>
</comment>
<dbReference type="EMBL" id="CP007174">
    <property type="protein sequence ID" value="AIF82928.1"/>
    <property type="molecule type" value="Genomic_DNA"/>
</dbReference>
<dbReference type="eggNOG" id="arCOG02376">
    <property type="taxonomic scope" value="Archaea"/>
</dbReference>
<dbReference type="PROSITE" id="PS50113">
    <property type="entry name" value="PAC"/>
    <property type="match status" value="1"/>
</dbReference>
<feature type="coiled-coil region" evidence="14">
    <location>
        <begin position="501"/>
        <end position="542"/>
    </location>
</feature>
<dbReference type="CDD" id="cd00082">
    <property type="entry name" value="HisKA"/>
    <property type="match status" value="1"/>
</dbReference>
<dbReference type="InterPro" id="IPR005467">
    <property type="entry name" value="His_kinase_dom"/>
</dbReference>
<evidence type="ECO:0000259" key="16">
    <source>
        <dbReference type="PROSITE" id="PS50109"/>
    </source>
</evidence>
<dbReference type="SMART" id="SM00388">
    <property type="entry name" value="HisKA"/>
    <property type="match status" value="1"/>
</dbReference>
<dbReference type="InterPro" id="IPR001610">
    <property type="entry name" value="PAC"/>
</dbReference>
<dbReference type="FunFam" id="3.30.565.10:FF:000006">
    <property type="entry name" value="Sensor histidine kinase WalK"/>
    <property type="match status" value="1"/>
</dbReference>
<keyword evidence="11 15" id="KW-1133">Transmembrane helix</keyword>
<keyword evidence="8" id="KW-0547">Nucleotide-binding</keyword>
<dbReference type="Pfam" id="PF02743">
    <property type="entry name" value="dCache_1"/>
    <property type="match status" value="1"/>
</dbReference>
<dbReference type="GO" id="GO:0007234">
    <property type="term" value="P:osmosensory signaling via phosphorelay pathway"/>
    <property type="evidence" value="ECO:0007669"/>
    <property type="project" value="TreeGrafter"/>
</dbReference>
<dbReference type="Gene3D" id="6.10.340.10">
    <property type="match status" value="1"/>
</dbReference>
<dbReference type="InterPro" id="IPR035965">
    <property type="entry name" value="PAS-like_dom_sf"/>
</dbReference>
<dbReference type="Pfam" id="PF00672">
    <property type="entry name" value="HAMP"/>
    <property type="match status" value="1"/>
</dbReference>
<dbReference type="Gene3D" id="3.30.450.20">
    <property type="entry name" value="PAS domain"/>
    <property type="match status" value="1"/>
</dbReference>
<dbReference type="STRING" id="1459636.NTE_00852"/>
<dbReference type="CDD" id="cd00130">
    <property type="entry name" value="PAS"/>
    <property type="match status" value="1"/>
</dbReference>